<dbReference type="Proteomes" id="UP001266995">
    <property type="component" value="Unassembled WGS sequence"/>
</dbReference>
<accession>A0AAW8VF59</accession>
<evidence type="ECO:0000313" key="2">
    <source>
        <dbReference type="Proteomes" id="UP001266995"/>
    </source>
</evidence>
<dbReference type="AlphaFoldDB" id="A0AAW8VF59"/>
<dbReference type="InterPro" id="IPR021638">
    <property type="entry name" value="DUF3244"/>
</dbReference>
<gene>
    <name evidence="1" type="ORF">RO785_07040</name>
</gene>
<sequence>MKTLKVLILLFFFICGINFILYAQEGSRWIDIKLERCPIKEKDKGGNTDKGEVPIKRSIPIQFAYAYIYNNIVNINFTESFSNTSLTITSEKDNKTVYSEIGNNLNCTIDLGNENKGNYLIKIEVDDISLVGKFTL</sequence>
<dbReference type="Pfam" id="PF11589">
    <property type="entry name" value="DUF3244"/>
    <property type="match status" value="1"/>
</dbReference>
<protein>
    <submittedName>
        <fullName evidence="1">DUF3244 domain-containing protein</fullName>
    </submittedName>
</protein>
<dbReference type="RefSeq" id="WP_195738499.1">
    <property type="nucleotide sequence ID" value="NZ_JADMQL010000001.1"/>
</dbReference>
<comment type="caution">
    <text evidence="1">The sequence shown here is derived from an EMBL/GenBank/DDBJ whole genome shotgun (WGS) entry which is preliminary data.</text>
</comment>
<proteinExistence type="predicted"/>
<evidence type="ECO:0000313" key="1">
    <source>
        <dbReference type="EMBL" id="MDT4510735.1"/>
    </source>
</evidence>
<dbReference type="EMBL" id="JAVSNH010000001">
    <property type="protein sequence ID" value="MDT4510735.1"/>
    <property type="molecule type" value="Genomic_DNA"/>
</dbReference>
<dbReference type="Gene3D" id="2.60.40.3080">
    <property type="match status" value="1"/>
</dbReference>
<organism evidence="1 2">
    <name type="scientific">Bacteroides cellulosilyticus</name>
    <dbReference type="NCBI Taxonomy" id="246787"/>
    <lineage>
        <taxon>Bacteria</taxon>
        <taxon>Pseudomonadati</taxon>
        <taxon>Bacteroidota</taxon>
        <taxon>Bacteroidia</taxon>
        <taxon>Bacteroidales</taxon>
        <taxon>Bacteroidaceae</taxon>
        <taxon>Bacteroides</taxon>
    </lineage>
</organism>
<reference evidence="1" key="1">
    <citation type="submission" date="2023-08" db="EMBL/GenBank/DDBJ databases">
        <title>Reintroducing virulent viruses to syntetic microbiomes.</title>
        <authorList>
            <person name="Wilde J."/>
            <person name="Boyes R."/>
            <person name="Robinson A.V."/>
            <person name="Daisley B.A."/>
            <person name="Allen-Vercoe E."/>
        </authorList>
    </citation>
    <scope>NUCLEOTIDE SEQUENCE</scope>
    <source>
        <strain evidence="1">225I_12FAA</strain>
    </source>
</reference>
<name>A0AAW8VF59_9BACE</name>